<evidence type="ECO:0000313" key="2">
    <source>
        <dbReference type="EMBL" id="OTF76826.1"/>
    </source>
</evidence>
<evidence type="ECO:0000256" key="1">
    <source>
        <dbReference type="SAM" id="MobiDB-lite"/>
    </source>
</evidence>
<dbReference type="EMBL" id="MUJZ01035569">
    <property type="protein sequence ID" value="OTF76826.1"/>
    <property type="molecule type" value="Genomic_DNA"/>
</dbReference>
<comment type="caution">
    <text evidence="2">The sequence shown here is derived from an EMBL/GenBank/DDBJ whole genome shotgun (WGS) entry which is preliminary data.</text>
</comment>
<dbReference type="AlphaFoldDB" id="A0A1Y3BB77"/>
<keyword evidence="3" id="KW-1185">Reference proteome</keyword>
<evidence type="ECO:0000313" key="3">
    <source>
        <dbReference type="Proteomes" id="UP000194236"/>
    </source>
</evidence>
<proteinExistence type="predicted"/>
<accession>A0A1Y3BB77</accession>
<organism evidence="2 3">
    <name type="scientific">Euroglyphus maynei</name>
    <name type="common">Mayne's house dust mite</name>
    <dbReference type="NCBI Taxonomy" id="6958"/>
    <lineage>
        <taxon>Eukaryota</taxon>
        <taxon>Metazoa</taxon>
        <taxon>Ecdysozoa</taxon>
        <taxon>Arthropoda</taxon>
        <taxon>Chelicerata</taxon>
        <taxon>Arachnida</taxon>
        <taxon>Acari</taxon>
        <taxon>Acariformes</taxon>
        <taxon>Sarcoptiformes</taxon>
        <taxon>Astigmata</taxon>
        <taxon>Psoroptidia</taxon>
        <taxon>Analgoidea</taxon>
        <taxon>Pyroglyphidae</taxon>
        <taxon>Pyroglyphinae</taxon>
        <taxon>Euroglyphus</taxon>
    </lineage>
</organism>
<gene>
    <name evidence="2" type="ORF">BLA29_015080</name>
</gene>
<name>A0A1Y3BB77_EURMA</name>
<sequence length="44" mass="4605">MRTSGSASTRLSNRSRITGPPWPCSSSTSSPVKEFGPGNHSAMP</sequence>
<feature type="region of interest" description="Disordered" evidence="1">
    <location>
        <begin position="1"/>
        <end position="44"/>
    </location>
</feature>
<feature type="compositionally biased region" description="Polar residues" evidence="1">
    <location>
        <begin position="1"/>
        <end position="16"/>
    </location>
</feature>
<protein>
    <submittedName>
        <fullName evidence="2">Uncharacterized protein</fullName>
    </submittedName>
</protein>
<reference evidence="2 3" key="1">
    <citation type="submission" date="2017-03" db="EMBL/GenBank/DDBJ databases">
        <title>Genome Survey of Euroglyphus maynei.</title>
        <authorList>
            <person name="Arlian L.G."/>
            <person name="Morgan M.S."/>
            <person name="Rider S.D."/>
        </authorList>
    </citation>
    <scope>NUCLEOTIDE SEQUENCE [LARGE SCALE GENOMIC DNA]</scope>
    <source>
        <strain evidence="2">Arlian Lab</strain>
        <tissue evidence="2">Whole body</tissue>
    </source>
</reference>
<dbReference type="Proteomes" id="UP000194236">
    <property type="component" value="Unassembled WGS sequence"/>
</dbReference>